<keyword evidence="2" id="KW-1185">Reference proteome</keyword>
<dbReference type="EMBL" id="CAACVR010000044">
    <property type="protein sequence ID" value="VEU23313.1"/>
    <property type="molecule type" value="Genomic_DNA"/>
</dbReference>
<evidence type="ECO:0000313" key="1">
    <source>
        <dbReference type="EMBL" id="VEU23313.1"/>
    </source>
</evidence>
<dbReference type="InParanoid" id="A0A448YQV9"/>
<evidence type="ECO:0000313" key="2">
    <source>
        <dbReference type="Proteomes" id="UP000290900"/>
    </source>
</evidence>
<dbReference type="AlphaFoldDB" id="A0A448YQV9"/>
<organism evidence="1 2">
    <name type="scientific">Brettanomyces naardenensis</name>
    <name type="common">Yeast</name>
    <dbReference type="NCBI Taxonomy" id="13370"/>
    <lineage>
        <taxon>Eukaryota</taxon>
        <taxon>Fungi</taxon>
        <taxon>Dikarya</taxon>
        <taxon>Ascomycota</taxon>
        <taxon>Saccharomycotina</taxon>
        <taxon>Pichiomycetes</taxon>
        <taxon>Pichiales</taxon>
        <taxon>Pichiaceae</taxon>
        <taxon>Brettanomyces</taxon>
    </lineage>
</organism>
<proteinExistence type="predicted"/>
<reference evidence="1 2" key="1">
    <citation type="submission" date="2018-12" db="EMBL/GenBank/DDBJ databases">
        <authorList>
            <person name="Tiukova I."/>
            <person name="Dainat J."/>
        </authorList>
    </citation>
    <scope>NUCLEOTIDE SEQUENCE [LARGE SCALE GENOMIC DNA]</scope>
</reference>
<dbReference type="Proteomes" id="UP000290900">
    <property type="component" value="Unassembled WGS sequence"/>
</dbReference>
<protein>
    <submittedName>
        <fullName evidence="1">DEKNAAC104434</fullName>
    </submittedName>
</protein>
<sequence length="59" mass="6481">MVILASIGINYFQAWMQEALGYGDDAGCTIPCRPGAKLFTVHIFRLGSALVPICIQYVF</sequence>
<name>A0A448YQV9_BRENA</name>
<accession>A0A448YQV9</accession>
<gene>
    <name evidence="1" type="ORF">BRENAR_LOCUS4044</name>
</gene>